<proteinExistence type="predicted"/>
<gene>
    <name evidence="6" type="ORF">HGK34_03110</name>
</gene>
<evidence type="ECO:0000256" key="4">
    <source>
        <dbReference type="ARBA" id="ARBA00023136"/>
    </source>
</evidence>
<dbReference type="Proteomes" id="UP000675409">
    <property type="component" value="Unassembled WGS sequence"/>
</dbReference>
<evidence type="ECO:0000256" key="2">
    <source>
        <dbReference type="ARBA" id="ARBA00022692"/>
    </source>
</evidence>
<evidence type="ECO:0000256" key="3">
    <source>
        <dbReference type="ARBA" id="ARBA00022989"/>
    </source>
</evidence>
<dbReference type="RefSeq" id="WP_201845114.1">
    <property type="nucleotide sequence ID" value="NZ_JABBYC010000002.1"/>
</dbReference>
<dbReference type="InterPro" id="IPR052951">
    <property type="entry name" value="Tellurite_res_ion_channel"/>
</dbReference>
<evidence type="ECO:0000313" key="6">
    <source>
        <dbReference type="EMBL" id="MBL0885281.1"/>
    </source>
</evidence>
<reference evidence="6 7" key="1">
    <citation type="journal article" date="2021" name="Arch. Microbiol.">
        <title>Myceligenerans indicum sp. nov., an actinobacterium isolated from mangrove sediment of Sundarbans, India.</title>
        <authorList>
            <person name="Asha K."/>
            <person name="Bhadury P."/>
        </authorList>
    </citation>
    <scope>NUCLEOTIDE SEQUENCE [LARGE SCALE GENOMIC DNA]</scope>
    <source>
        <strain evidence="6 7">I2</strain>
    </source>
</reference>
<protein>
    <submittedName>
        <fullName evidence="6">TDT family transporter</fullName>
    </submittedName>
</protein>
<keyword evidence="3 5" id="KW-1133">Transmembrane helix</keyword>
<accession>A0ABS1LGF8</accession>
<keyword evidence="2 5" id="KW-0812">Transmembrane</keyword>
<feature type="transmembrane region" description="Helical" evidence="5">
    <location>
        <begin position="254"/>
        <end position="273"/>
    </location>
</feature>
<dbReference type="EMBL" id="JABBYC010000002">
    <property type="protein sequence ID" value="MBL0885281.1"/>
    <property type="molecule type" value="Genomic_DNA"/>
</dbReference>
<sequence>MTARSIPLNLFGIPFGLTGLAGAWLAVAHQGHAWPGVGAILLLLAALTWLLVTGSYLRYALAARSIVSDLVDPVRAPFASLFTIVPMVLAADGLYPRAPTAGRLVVDVFLVLTIVLGAWFTGQWMYRGVRLDQFHPGHFLPTVAGGLLAARAAAQVGQHQLGEVMFGLGMICWLVLGSLILGRLLFRPPLPPALLPTMAIEVAPAAVATLAWFSLYGDRVTPVVSLFAGYGLLMVLAQLRLLPAFVRLPFASSTWAFTFSWAAVATTVIHWVAQLSPAGAQFYEYVVLAVVTALIGGIGVRTLVAVARRQFPAPPARVAPPARTTPWPT</sequence>
<evidence type="ECO:0000256" key="1">
    <source>
        <dbReference type="ARBA" id="ARBA00004141"/>
    </source>
</evidence>
<feature type="transmembrane region" description="Helical" evidence="5">
    <location>
        <begin position="198"/>
        <end position="217"/>
    </location>
</feature>
<keyword evidence="4 5" id="KW-0472">Membrane</keyword>
<feature type="transmembrane region" description="Helical" evidence="5">
    <location>
        <begin position="104"/>
        <end position="126"/>
    </location>
</feature>
<feature type="transmembrane region" description="Helical" evidence="5">
    <location>
        <begin position="6"/>
        <end position="27"/>
    </location>
</feature>
<dbReference type="InterPro" id="IPR004695">
    <property type="entry name" value="SLAC1/Mae1/Ssu1/TehA"/>
</dbReference>
<dbReference type="PANTHER" id="PTHR37955:SF1">
    <property type="entry name" value="DEP DOMAIN-CONTAINING PROTEIN"/>
    <property type="match status" value="1"/>
</dbReference>
<feature type="transmembrane region" description="Helical" evidence="5">
    <location>
        <begin position="164"/>
        <end position="186"/>
    </location>
</feature>
<feature type="transmembrane region" description="Helical" evidence="5">
    <location>
        <begin position="285"/>
        <end position="307"/>
    </location>
</feature>
<comment type="caution">
    <text evidence="6">The sequence shown here is derived from an EMBL/GenBank/DDBJ whole genome shotgun (WGS) entry which is preliminary data.</text>
</comment>
<dbReference type="InterPro" id="IPR038665">
    <property type="entry name" value="Voltage-dep_anion_channel_sf"/>
</dbReference>
<comment type="subcellular location">
    <subcellularLocation>
        <location evidence="1">Membrane</location>
        <topology evidence="1">Multi-pass membrane protein</topology>
    </subcellularLocation>
</comment>
<organism evidence="6 7">
    <name type="scientific">Myceligenerans indicum</name>
    <dbReference type="NCBI Taxonomy" id="2593663"/>
    <lineage>
        <taxon>Bacteria</taxon>
        <taxon>Bacillati</taxon>
        <taxon>Actinomycetota</taxon>
        <taxon>Actinomycetes</taxon>
        <taxon>Micrococcales</taxon>
        <taxon>Promicromonosporaceae</taxon>
        <taxon>Myceligenerans</taxon>
    </lineage>
</organism>
<evidence type="ECO:0000256" key="5">
    <source>
        <dbReference type="SAM" id="Phobius"/>
    </source>
</evidence>
<dbReference type="PANTHER" id="PTHR37955">
    <property type="entry name" value="TELLURITE RESISTANCE PROTEIN TEHA"/>
    <property type="match status" value="1"/>
</dbReference>
<evidence type="ECO:0000313" key="7">
    <source>
        <dbReference type="Proteomes" id="UP000675409"/>
    </source>
</evidence>
<feature type="transmembrane region" description="Helical" evidence="5">
    <location>
        <begin position="39"/>
        <end position="57"/>
    </location>
</feature>
<name>A0ABS1LGF8_9MICO</name>
<feature type="transmembrane region" description="Helical" evidence="5">
    <location>
        <begin position="223"/>
        <end position="242"/>
    </location>
</feature>
<dbReference type="Pfam" id="PF03595">
    <property type="entry name" value="SLAC1"/>
    <property type="match status" value="1"/>
</dbReference>
<dbReference type="Gene3D" id="1.50.10.150">
    <property type="entry name" value="Voltage-dependent anion channel"/>
    <property type="match status" value="1"/>
</dbReference>
<keyword evidence="7" id="KW-1185">Reference proteome</keyword>